<evidence type="ECO:0000256" key="7">
    <source>
        <dbReference type="ARBA" id="ARBA00022912"/>
    </source>
</evidence>
<dbReference type="GO" id="GO:0008420">
    <property type="term" value="F:RNA polymerase II CTD heptapeptide repeat phosphatase activity"/>
    <property type="evidence" value="ECO:0007669"/>
    <property type="project" value="UniProtKB-UniRule"/>
</dbReference>
<keyword evidence="15" id="KW-1185">Reference proteome</keyword>
<evidence type="ECO:0000256" key="3">
    <source>
        <dbReference type="ARBA" id="ARBA00022723"/>
    </source>
</evidence>
<comment type="similarity">
    <text evidence="2 11 12">Belongs to the RPAP2 family.</text>
</comment>
<evidence type="ECO:0000256" key="11">
    <source>
        <dbReference type="PROSITE-ProRule" id="PRU00812"/>
    </source>
</evidence>
<dbReference type="PANTHER" id="PTHR14732">
    <property type="entry name" value="RNA POLYMERASE II SUBUNIT B1 CTD PHOSPHATASE RPAP2-RELATED"/>
    <property type="match status" value="1"/>
</dbReference>
<dbReference type="GO" id="GO:0043175">
    <property type="term" value="F:RNA polymerase core enzyme binding"/>
    <property type="evidence" value="ECO:0007669"/>
    <property type="project" value="UniProtKB-UniRule"/>
</dbReference>
<name>A0A6P6Y942_DERPT</name>
<sequence length="536" mass="64195">MNSDKKLFKEKCLEIVQKYIEVFDNNDGKNSINEFLEDCQYLTKSYYEDLNEERATIDLCGFTLCNKHLSKTVKKQFKSKQNYHIHNNKVYDIRRRKNFCSDKCFRQSEFIKDQLSDEPIYLRKTSTSSRIKLYDGHNGQPGDEFKLNDELIKSLKNDSNKTKSNELRKNLLKNEKSIESKLSAPYLKVEEFSELKQKFTNFNIQEKLIDETEKLIENTNNDDDELLDEIDRMSISTASSISNLSTVSSNTKRKKLKKQKFFENIVKRISSWITDDTRKFLGINSVMKENLMENFPEIEYEDNEKRMERYRWQYIRLCSRLNEEEIEDEKYDRMVLQSNDNKKQRSKINEKSVIKKEDTNDLPSEDKLWNFFTCPTISTENDDVDKKMKKVRFTDDTKDDDSEQKNNDDNEEIFFLPLNDNQHANIKRKQLFLQEIHTFLQEILENHEIENNVEIFNQIHSLIRTFDFQSETIALGRKENFLVSIFLFRILLRYRILDKSENWETVYRTNIFISKIFDQFHLTFDSIDKNIDKIFS</sequence>
<evidence type="ECO:0000256" key="8">
    <source>
        <dbReference type="ARBA" id="ARBA00023242"/>
    </source>
</evidence>
<dbReference type="EC" id="3.1.3.16" evidence="12"/>
<evidence type="ECO:0000256" key="13">
    <source>
        <dbReference type="SAM" id="Coils"/>
    </source>
</evidence>
<proteinExistence type="inferred from homology"/>
<reference evidence="16" key="1">
    <citation type="submission" date="2025-08" db="UniProtKB">
        <authorList>
            <consortium name="RefSeq"/>
        </authorList>
    </citation>
    <scope>IDENTIFICATION</scope>
    <source>
        <strain evidence="16">Airmid</strain>
    </source>
</reference>
<dbReference type="OrthoDB" id="2590500at2759"/>
<dbReference type="InParanoid" id="A0A6P6Y942"/>
<protein>
    <recommendedName>
        <fullName evidence="12">RNA polymerase II subunit B1 CTD phosphatase RPAP2 homolog</fullName>
        <ecNumber evidence="12">3.1.3.16</ecNumber>
    </recommendedName>
</protein>
<keyword evidence="6 12" id="KW-0862">Zinc</keyword>
<dbReference type="PANTHER" id="PTHR14732:SF0">
    <property type="entry name" value="RNA POLYMERASE II SUBUNIT B1 CTD PHOSPHATASE RPAP2-RELATED"/>
    <property type="match status" value="1"/>
</dbReference>
<evidence type="ECO:0000313" key="15">
    <source>
        <dbReference type="Proteomes" id="UP000515146"/>
    </source>
</evidence>
<evidence type="ECO:0000256" key="9">
    <source>
        <dbReference type="ARBA" id="ARBA00047761"/>
    </source>
</evidence>
<dbReference type="GO" id="GO:0005737">
    <property type="term" value="C:cytoplasm"/>
    <property type="evidence" value="ECO:0007669"/>
    <property type="project" value="TreeGrafter"/>
</dbReference>
<comment type="catalytic activity">
    <reaction evidence="10 12">
        <text>O-phospho-L-threonyl-[protein] + H2O = L-threonyl-[protein] + phosphate</text>
        <dbReference type="Rhea" id="RHEA:47004"/>
        <dbReference type="Rhea" id="RHEA-COMP:11060"/>
        <dbReference type="Rhea" id="RHEA-COMP:11605"/>
        <dbReference type="ChEBI" id="CHEBI:15377"/>
        <dbReference type="ChEBI" id="CHEBI:30013"/>
        <dbReference type="ChEBI" id="CHEBI:43474"/>
        <dbReference type="ChEBI" id="CHEBI:61977"/>
        <dbReference type="EC" id="3.1.3.16"/>
    </reaction>
</comment>
<dbReference type="InterPro" id="IPR007308">
    <property type="entry name" value="Rtr1/RPAP2_dom"/>
</dbReference>
<dbReference type="GO" id="GO:0008270">
    <property type="term" value="F:zinc ion binding"/>
    <property type="evidence" value="ECO:0007669"/>
    <property type="project" value="UniProtKB-KW"/>
</dbReference>
<dbReference type="Pfam" id="PF04181">
    <property type="entry name" value="RPAP2_Rtr1"/>
    <property type="match status" value="1"/>
</dbReference>
<dbReference type="AlphaFoldDB" id="A0A6P6Y942"/>
<keyword evidence="13" id="KW-0175">Coiled coil</keyword>
<feature type="coiled-coil region" evidence="13">
    <location>
        <begin position="202"/>
        <end position="229"/>
    </location>
</feature>
<feature type="domain" description="RTR1-type" evidence="14">
    <location>
        <begin position="37"/>
        <end position="124"/>
    </location>
</feature>
<accession>A0A6P6Y942</accession>
<keyword evidence="5 12" id="KW-0378">Hydrolase</keyword>
<dbReference type="Gene3D" id="1.25.40.820">
    <property type="match status" value="1"/>
</dbReference>
<evidence type="ECO:0000256" key="2">
    <source>
        <dbReference type="ARBA" id="ARBA00005676"/>
    </source>
</evidence>
<comment type="function">
    <text evidence="12">Putative RNA polymerase II subunit B1 C-terminal domain (CTD) phosphatase involved in RNA polymerase II transcription regulation.</text>
</comment>
<evidence type="ECO:0000256" key="4">
    <source>
        <dbReference type="ARBA" id="ARBA00022771"/>
    </source>
</evidence>
<dbReference type="PROSITE" id="PS51479">
    <property type="entry name" value="ZF_RTR1"/>
    <property type="match status" value="1"/>
</dbReference>
<keyword evidence="7 12" id="KW-0904">Protein phosphatase</keyword>
<evidence type="ECO:0000256" key="12">
    <source>
        <dbReference type="RuleBase" id="RU367080"/>
    </source>
</evidence>
<dbReference type="InterPro" id="IPR039693">
    <property type="entry name" value="Rtr1/RPAP2"/>
</dbReference>
<dbReference type="InterPro" id="IPR038534">
    <property type="entry name" value="Rtr1/RPAP2_sf"/>
</dbReference>
<keyword evidence="3 12" id="KW-0479">Metal-binding</keyword>
<dbReference type="RefSeq" id="XP_027201084.1">
    <property type="nucleotide sequence ID" value="XM_027345283.1"/>
</dbReference>
<organism evidence="15 16">
    <name type="scientific">Dermatophagoides pteronyssinus</name>
    <name type="common">European house dust mite</name>
    <dbReference type="NCBI Taxonomy" id="6956"/>
    <lineage>
        <taxon>Eukaryota</taxon>
        <taxon>Metazoa</taxon>
        <taxon>Ecdysozoa</taxon>
        <taxon>Arthropoda</taxon>
        <taxon>Chelicerata</taxon>
        <taxon>Arachnida</taxon>
        <taxon>Acari</taxon>
        <taxon>Acariformes</taxon>
        <taxon>Sarcoptiformes</taxon>
        <taxon>Astigmata</taxon>
        <taxon>Psoroptidia</taxon>
        <taxon>Analgoidea</taxon>
        <taxon>Pyroglyphidae</taxon>
        <taxon>Dermatophagoidinae</taxon>
        <taxon>Dermatophagoides</taxon>
    </lineage>
</organism>
<comment type="subcellular location">
    <subcellularLocation>
        <location evidence="1 12">Nucleus</location>
    </subcellularLocation>
</comment>
<evidence type="ECO:0000313" key="16">
    <source>
        <dbReference type="RefSeq" id="XP_027201084.1"/>
    </source>
</evidence>
<gene>
    <name evidence="16" type="primary">LOC113795098</name>
</gene>
<dbReference type="Proteomes" id="UP000515146">
    <property type="component" value="Unplaced"/>
</dbReference>
<keyword evidence="8 12" id="KW-0539">Nucleus</keyword>
<evidence type="ECO:0000259" key="14">
    <source>
        <dbReference type="PROSITE" id="PS51479"/>
    </source>
</evidence>
<evidence type="ECO:0000256" key="5">
    <source>
        <dbReference type="ARBA" id="ARBA00022801"/>
    </source>
</evidence>
<evidence type="ECO:0000256" key="10">
    <source>
        <dbReference type="ARBA" id="ARBA00048336"/>
    </source>
</evidence>
<dbReference type="OMA" id="ALKQWIT"/>
<dbReference type="KEGG" id="dpte:113795098"/>
<comment type="catalytic activity">
    <reaction evidence="9 12">
        <text>O-phospho-L-seryl-[protein] + H2O = L-seryl-[protein] + phosphate</text>
        <dbReference type="Rhea" id="RHEA:20629"/>
        <dbReference type="Rhea" id="RHEA-COMP:9863"/>
        <dbReference type="Rhea" id="RHEA-COMP:11604"/>
        <dbReference type="ChEBI" id="CHEBI:15377"/>
        <dbReference type="ChEBI" id="CHEBI:29999"/>
        <dbReference type="ChEBI" id="CHEBI:43474"/>
        <dbReference type="ChEBI" id="CHEBI:83421"/>
        <dbReference type="EC" id="3.1.3.16"/>
    </reaction>
</comment>
<dbReference type="GO" id="GO:0005634">
    <property type="term" value="C:nucleus"/>
    <property type="evidence" value="ECO:0007669"/>
    <property type="project" value="UniProtKB-SubCell"/>
</dbReference>
<keyword evidence="4 12" id="KW-0863">Zinc-finger</keyword>
<evidence type="ECO:0000256" key="1">
    <source>
        <dbReference type="ARBA" id="ARBA00004123"/>
    </source>
</evidence>
<evidence type="ECO:0000256" key="6">
    <source>
        <dbReference type="ARBA" id="ARBA00022833"/>
    </source>
</evidence>